<dbReference type="InterPro" id="IPR052898">
    <property type="entry name" value="ACAD10-like"/>
</dbReference>
<dbReference type="SUPFAM" id="SSF56112">
    <property type="entry name" value="Protein kinase-like (PK-like)"/>
    <property type="match status" value="1"/>
</dbReference>
<sequence>MAAETIPVRRGEEIDQRALEDFLREKLTDLPNGTLTMKQFSAGRSNLTYLLKVGNWEAVLRRPPLGPVAPKAHDMGREFSILKEIQAHFSPAPRAYIYGDENVIGSPFFVMERKKGIVLDTDFPEETQVTDDLCRKVSENMVDTLVELHQIDYSQTNLVNFTKPQGFLERQVHGWIKRYDRAKTDDINGVEQLKSWLMKHIPNSSETTIIHYDYKLNNLMFNEDFSEIVGLFDWEMTTVGDPLADLGVAMSYWTEAIDSPLLKKGLDDKEVTTKYSGFLTRNDWIESYSKKSGRDVSNIHFYLTFAYFKLAVICQQIYYRWFQGQTNDERFKDLNGYVRNLITFALENTHKKI</sequence>
<name>A0ABQ5TKS0_9BACI</name>
<dbReference type="PANTHER" id="PTHR47829:SF1">
    <property type="entry name" value="HAD FAMILY PHOSPHATASE"/>
    <property type="match status" value="1"/>
</dbReference>
<proteinExistence type="predicted"/>
<dbReference type="InterPro" id="IPR011009">
    <property type="entry name" value="Kinase-like_dom_sf"/>
</dbReference>
<feature type="domain" description="Aminoglycoside phosphotransferase" evidence="1">
    <location>
        <begin position="37"/>
        <end position="267"/>
    </location>
</feature>
<accession>A0ABQ5TKS0</accession>
<organism evidence="2 3">
    <name type="scientific">Oceanobacillus kimchii</name>
    <dbReference type="NCBI Taxonomy" id="746691"/>
    <lineage>
        <taxon>Bacteria</taxon>
        <taxon>Bacillati</taxon>
        <taxon>Bacillota</taxon>
        <taxon>Bacilli</taxon>
        <taxon>Bacillales</taxon>
        <taxon>Bacillaceae</taxon>
        <taxon>Oceanobacillus</taxon>
    </lineage>
</organism>
<evidence type="ECO:0000313" key="2">
    <source>
        <dbReference type="EMBL" id="GLO65127.1"/>
    </source>
</evidence>
<dbReference type="PANTHER" id="PTHR47829">
    <property type="entry name" value="HYDROLASE, PUTATIVE (AFU_ORTHOLOGUE AFUA_1G12880)-RELATED"/>
    <property type="match status" value="1"/>
</dbReference>
<dbReference type="InterPro" id="IPR002575">
    <property type="entry name" value="Aminoglycoside_PTrfase"/>
</dbReference>
<dbReference type="EMBL" id="BSKO01000001">
    <property type="protein sequence ID" value="GLO65127.1"/>
    <property type="molecule type" value="Genomic_DNA"/>
</dbReference>
<comment type="caution">
    <text evidence="2">The sequence shown here is derived from an EMBL/GenBank/DDBJ whole genome shotgun (WGS) entry which is preliminary data.</text>
</comment>
<gene>
    <name evidence="2" type="ORF">MACH08_09110</name>
</gene>
<dbReference type="Proteomes" id="UP001275436">
    <property type="component" value="Unassembled WGS sequence"/>
</dbReference>
<dbReference type="Pfam" id="PF01636">
    <property type="entry name" value="APH"/>
    <property type="match status" value="1"/>
</dbReference>
<dbReference type="CDD" id="cd05154">
    <property type="entry name" value="ACAD10_11_N-like"/>
    <property type="match status" value="1"/>
</dbReference>
<protein>
    <submittedName>
        <fullName evidence="2">Aminoglycoside phosphotransferase</fullName>
    </submittedName>
</protein>
<keyword evidence="3" id="KW-1185">Reference proteome</keyword>
<dbReference type="Gene3D" id="3.90.1200.10">
    <property type="match status" value="1"/>
</dbReference>
<reference evidence="2 3" key="1">
    <citation type="submission" date="2023-02" db="EMBL/GenBank/DDBJ databases">
        <title>Oceanobacillus kimchii IFOP_LL358 isolated form Alexandrium catenella lab strain.</title>
        <authorList>
            <person name="Gajardo G."/>
            <person name="Ueki S."/>
            <person name="Maruyama F."/>
        </authorList>
    </citation>
    <scope>NUCLEOTIDE SEQUENCE [LARGE SCALE GENOMIC DNA]</scope>
    <source>
        <strain evidence="2 3">IFOP_LL358</strain>
    </source>
</reference>
<dbReference type="RefSeq" id="WP_069686413.1">
    <property type="nucleotide sequence ID" value="NZ_BSKO01000001.1"/>
</dbReference>
<evidence type="ECO:0000313" key="3">
    <source>
        <dbReference type="Proteomes" id="UP001275436"/>
    </source>
</evidence>
<dbReference type="InterPro" id="IPR041726">
    <property type="entry name" value="ACAD10_11_N"/>
</dbReference>
<evidence type="ECO:0000259" key="1">
    <source>
        <dbReference type="Pfam" id="PF01636"/>
    </source>
</evidence>
<dbReference type="Gene3D" id="3.30.200.20">
    <property type="entry name" value="Phosphorylase Kinase, domain 1"/>
    <property type="match status" value="1"/>
</dbReference>